<organism evidence="2 3">
    <name type="scientific">Trifolium medium</name>
    <dbReference type="NCBI Taxonomy" id="97028"/>
    <lineage>
        <taxon>Eukaryota</taxon>
        <taxon>Viridiplantae</taxon>
        <taxon>Streptophyta</taxon>
        <taxon>Embryophyta</taxon>
        <taxon>Tracheophyta</taxon>
        <taxon>Spermatophyta</taxon>
        <taxon>Magnoliopsida</taxon>
        <taxon>eudicotyledons</taxon>
        <taxon>Gunneridae</taxon>
        <taxon>Pentapetalae</taxon>
        <taxon>rosids</taxon>
        <taxon>fabids</taxon>
        <taxon>Fabales</taxon>
        <taxon>Fabaceae</taxon>
        <taxon>Papilionoideae</taxon>
        <taxon>50 kb inversion clade</taxon>
        <taxon>NPAAA clade</taxon>
        <taxon>Hologalegina</taxon>
        <taxon>IRL clade</taxon>
        <taxon>Trifolieae</taxon>
        <taxon>Trifolium</taxon>
    </lineage>
</organism>
<dbReference type="InterPro" id="IPR043502">
    <property type="entry name" value="DNA/RNA_pol_sf"/>
</dbReference>
<dbReference type="AlphaFoldDB" id="A0A392P6F2"/>
<comment type="caution">
    <text evidence="2">The sequence shown here is derived from an EMBL/GenBank/DDBJ whole genome shotgun (WGS) entry which is preliminary data.</text>
</comment>
<keyword evidence="2" id="KW-0808">Transferase</keyword>
<protein>
    <submittedName>
        <fullName evidence="2">RNA-directed DNA polymerase (Reverse transcriptase)</fullName>
    </submittedName>
</protein>
<dbReference type="PANTHER" id="PTHR46890">
    <property type="entry name" value="NON-LTR RETROLELEMENT REVERSE TRANSCRIPTASE-LIKE PROTEIN-RELATED"/>
    <property type="match status" value="1"/>
</dbReference>
<sequence length="195" mass="22637">MKPYKAPGPDGFHCIFFKQYWHIVGDDIFHLVHSAFQTGYFDPEISNTLIALIPKIDPPSTFKDFRPISLCNIIYKIITKVLVHRLRPILNNIIGPYQSSFLPGRGTTDNSIVLQEIVHFMRRSKRKKGYVTSKLDLEKAFDNVNWDFLRHCLHDFGFPDITIKLIMHCVTSPQFTLLWNGNKLHPFKSSHGLRQ</sequence>
<dbReference type="CDD" id="cd01650">
    <property type="entry name" value="RT_nLTR_like"/>
    <property type="match status" value="1"/>
</dbReference>
<reference evidence="2 3" key="1">
    <citation type="journal article" date="2018" name="Front. Plant Sci.">
        <title>Red Clover (Trifolium pratense) and Zigzag Clover (T. medium) - A Picture of Genomic Similarities and Differences.</title>
        <authorList>
            <person name="Dluhosova J."/>
            <person name="Istvanek J."/>
            <person name="Nedelnik J."/>
            <person name="Repkova J."/>
        </authorList>
    </citation>
    <scope>NUCLEOTIDE SEQUENCE [LARGE SCALE GENOMIC DNA]</scope>
    <source>
        <strain evidence="3">cv. 10/8</strain>
        <tissue evidence="2">Leaf</tissue>
    </source>
</reference>
<name>A0A392P6F2_9FABA</name>
<keyword evidence="2" id="KW-0695">RNA-directed DNA polymerase</keyword>
<dbReference type="EMBL" id="LXQA010063158">
    <property type="protein sequence ID" value="MCI06816.1"/>
    <property type="molecule type" value="Genomic_DNA"/>
</dbReference>
<dbReference type="PANTHER" id="PTHR46890:SF48">
    <property type="entry name" value="RNA-DIRECTED DNA POLYMERASE"/>
    <property type="match status" value="1"/>
</dbReference>
<evidence type="ECO:0000313" key="2">
    <source>
        <dbReference type="EMBL" id="MCI06816.1"/>
    </source>
</evidence>
<keyword evidence="3" id="KW-1185">Reference proteome</keyword>
<evidence type="ECO:0000313" key="3">
    <source>
        <dbReference type="Proteomes" id="UP000265520"/>
    </source>
</evidence>
<dbReference type="SUPFAM" id="SSF56672">
    <property type="entry name" value="DNA/RNA polymerases"/>
    <property type="match status" value="1"/>
</dbReference>
<feature type="non-terminal residue" evidence="2">
    <location>
        <position position="195"/>
    </location>
</feature>
<proteinExistence type="predicted"/>
<dbReference type="Pfam" id="PF00078">
    <property type="entry name" value="RVT_1"/>
    <property type="match status" value="1"/>
</dbReference>
<feature type="domain" description="Reverse transcriptase" evidence="1">
    <location>
        <begin position="54"/>
        <end position="195"/>
    </location>
</feature>
<dbReference type="Proteomes" id="UP000265520">
    <property type="component" value="Unassembled WGS sequence"/>
</dbReference>
<keyword evidence="2" id="KW-0548">Nucleotidyltransferase</keyword>
<dbReference type="GO" id="GO:0003964">
    <property type="term" value="F:RNA-directed DNA polymerase activity"/>
    <property type="evidence" value="ECO:0007669"/>
    <property type="project" value="UniProtKB-KW"/>
</dbReference>
<dbReference type="InterPro" id="IPR000477">
    <property type="entry name" value="RT_dom"/>
</dbReference>
<accession>A0A392P6F2</accession>
<dbReference type="InterPro" id="IPR052343">
    <property type="entry name" value="Retrotransposon-Effector_Assoc"/>
</dbReference>
<evidence type="ECO:0000259" key="1">
    <source>
        <dbReference type="Pfam" id="PF00078"/>
    </source>
</evidence>